<proteinExistence type="predicted"/>
<dbReference type="Proteomes" id="UP001186452">
    <property type="component" value="Unassembled WGS sequence"/>
</dbReference>
<dbReference type="Pfam" id="PF19842">
    <property type="entry name" value="YqeC"/>
    <property type="match status" value="1"/>
</dbReference>
<dbReference type="InterPro" id="IPR017587">
    <property type="entry name" value="YqeC"/>
</dbReference>
<dbReference type="RefSeq" id="WP_317521994.1">
    <property type="nucleotide sequence ID" value="NZ_JAWJZI010000003.1"/>
</dbReference>
<sequence>MVNNPQTRLIEQTPDQFILSELYQYHLTAETNPLFITLVGGGGKTSAAFWLARKFKQWGHAVCLTTTTKMYLPDADQADYILPLDAMYCNKKENKKRIKVRNDALTQDAFCFYDPTITFCYKSLLTDHLKTTRLKVSGLSEKEIKKLESDFPFTVFIIEGDGSRSLPIKAPHGHEPCIPSYSDMVIGVTGAEAINHKAIPERIHRWPAFSALTQCQPGDVLDADVLKPLISHPLGLFKSTPRTAKQVWLINKMDKANDTHAVSQIAEEVLVNSPQLDAVWLAEMQSETPIKKVILKEQVANATESCH</sequence>
<evidence type="ECO:0000313" key="2">
    <source>
        <dbReference type="Proteomes" id="UP001186452"/>
    </source>
</evidence>
<organism evidence="1 2">
    <name type="scientific">Photobacterium rosenbergii</name>
    <dbReference type="NCBI Taxonomy" id="294936"/>
    <lineage>
        <taxon>Bacteria</taxon>
        <taxon>Pseudomonadati</taxon>
        <taxon>Pseudomonadota</taxon>
        <taxon>Gammaproteobacteria</taxon>
        <taxon>Vibrionales</taxon>
        <taxon>Vibrionaceae</taxon>
        <taxon>Photobacterium</taxon>
    </lineage>
</organism>
<protein>
    <submittedName>
        <fullName evidence="1">Selenium cofactor biosynthesis protein YqeC</fullName>
    </submittedName>
</protein>
<dbReference type="NCBIfam" id="TIGR03172">
    <property type="entry name" value="selenium cofactor biosynthesis protein YqeC"/>
    <property type="match status" value="1"/>
</dbReference>
<name>A0ABU3ZGI5_9GAMM</name>
<evidence type="ECO:0000313" key="1">
    <source>
        <dbReference type="EMBL" id="MDV5169234.1"/>
    </source>
</evidence>
<keyword evidence="2" id="KW-1185">Reference proteome</keyword>
<gene>
    <name evidence="1" type="primary">yqeC</name>
    <name evidence="1" type="ORF">R2X38_09525</name>
</gene>
<reference evidence="1 2" key="1">
    <citation type="submission" date="2023-10" db="EMBL/GenBank/DDBJ databases">
        <title>Marine bacteria isolated from horseshoe crab.</title>
        <authorList>
            <person name="Cheng T.H."/>
        </authorList>
    </citation>
    <scope>NUCLEOTIDE SEQUENCE [LARGE SCALE GENOMIC DNA]</scope>
    <source>
        <strain evidence="1 2">HSC6</strain>
    </source>
</reference>
<dbReference type="EMBL" id="JAWJZI010000003">
    <property type="protein sequence ID" value="MDV5169234.1"/>
    <property type="molecule type" value="Genomic_DNA"/>
</dbReference>
<comment type="caution">
    <text evidence="1">The sequence shown here is derived from an EMBL/GenBank/DDBJ whole genome shotgun (WGS) entry which is preliminary data.</text>
</comment>
<accession>A0ABU3ZGI5</accession>